<sequence>MRIDYGLLGGGAAAGVVADYLDVKTTPLSTRVTNSELLAGAAIVAQAMHFPAVERKPLYAQAVNGAAGWAAGILAAGIARRHLLPPTTTAPVPTTTTKSTAVNPANTSGGVTGVPASGGSAAFDMPAGGY</sequence>
<gene>
    <name evidence="2" type="ORF">HIJ39_07555</name>
</gene>
<evidence type="ECO:0000313" key="2">
    <source>
        <dbReference type="EMBL" id="NMP22206.1"/>
    </source>
</evidence>
<name>A0A7Y0L2P8_9FIRM</name>
<dbReference type="Proteomes" id="UP000533476">
    <property type="component" value="Unassembled WGS sequence"/>
</dbReference>
<evidence type="ECO:0000313" key="3">
    <source>
        <dbReference type="Proteomes" id="UP000533476"/>
    </source>
</evidence>
<protein>
    <submittedName>
        <fullName evidence="2">Uncharacterized protein</fullName>
    </submittedName>
</protein>
<feature type="compositionally biased region" description="Low complexity" evidence="1">
    <location>
        <begin position="86"/>
        <end position="105"/>
    </location>
</feature>
<organism evidence="2 3">
    <name type="scientific">Sulfobacillus harzensis</name>
    <dbReference type="NCBI Taxonomy" id="2729629"/>
    <lineage>
        <taxon>Bacteria</taxon>
        <taxon>Bacillati</taxon>
        <taxon>Bacillota</taxon>
        <taxon>Clostridia</taxon>
        <taxon>Eubacteriales</taxon>
        <taxon>Clostridiales Family XVII. Incertae Sedis</taxon>
        <taxon>Sulfobacillus</taxon>
    </lineage>
</organism>
<accession>A0A7Y0L2P8</accession>
<dbReference type="AlphaFoldDB" id="A0A7Y0L2P8"/>
<proteinExistence type="predicted"/>
<dbReference type="EMBL" id="JABBVZ010000018">
    <property type="protein sequence ID" value="NMP22206.1"/>
    <property type="molecule type" value="Genomic_DNA"/>
</dbReference>
<evidence type="ECO:0000256" key="1">
    <source>
        <dbReference type="SAM" id="MobiDB-lite"/>
    </source>
</evidence>
<feature type="region of interest" description="Disordered" evidence="1">
    <location>
        <begin position="86"/>
        <end position="118"/>
    </location>
</feature>
<dbReference type="RefSeq" id="WP_169098295.1">
    <property type="nucleotide sequence ID" value="NZ_JABBVZ010000018.1"/>
</dbReference>
<comment type="caution">
    <text evidence="2">The sequence shown here is derived from an EMBL/GenBank/DDBJ whole genome shotgun (WGS) entry which is preliminary data.</text>
</comment>
<keyword evidence="3" id="KW-1185">Reference proteome</keyword>
<reference evidence="2 3" key="1">
    <citation type="submission" date="2020-04" db="EMBL/GenBank/DDBJ databases">
        <authorList>
            <person name="Zhang R."/>
            <person name="Schippers A."/>
        </authorList>
    </citation>
    <scope>NUCLEOTIDE SEQUENCE [LARGE SCALE GENOMIC DNA]</scope>
    <source>
        <strain evidence="2 3">DSM 109850</strain>
    </source>
</reference>